<name>A0ABX7WT38_9GAMM</name>
<dbReference type="CDD" id="cd03360">
    <property type="entry name" value="LbH_AT_putative"/>
    <property type="match status" value="1"/>
</dbReference>
<dbReference type="Gene3D" id="3.40.50.20">
    <property type="match status" value="1"/>
</dbReference>
<dbReference type="Proteomes" id="UP000672039">
    <property type="component" value="Chromosome"/>
</dbReference>
<dbReference type="InterPro" id="IPR001451">
    <property type="entry name" value="Hexapep"/>
</dbReference>
<feature type="domain" description="PglD N-terminal" evidence="2">
    <location>
        <begin position="12"/>
        <end position="92"/>
    </location>
</feature>
<dbReference type="RefSeq" id="WP_210222743.1">
    <property type="nucleotide sequence ID" value="NZ_CP072801.1"/>
</dbReference>
<dbReference type="InterPro" id="IPR011004">
    <property type="entry name" value="Trimer_LpxA-like_sf"/>
</dbReference>
<dbReference type="EMBL" id="CP072801">
    <property type="protein sequence ID" value="QTR46407.1"/>
    <property type="molecule type" value="Genomic_DNA"/>
</dbReference>
<dbReference type="InterPro" id="IPR050179">
    <property type="entry name" value="Trans_hexapeptide_repeat"/>
</dbReference>
<reference evidence="3 4" key="1">
    <citation type="submission" date="2021-04" db="EMBL/GenBank/DDBJ databases">
        <title>Genomics, taxonomy and metabolism of representatives of sulfur bacteria of the genus Thiothrix: Thiothrix fructosivorans QT, Thiothrix unzii A1T and three new species, Thiothrix subterranea sp. nov., Thiothrix litoralis sp. nov. and 'Candidatus Thiothrix anitrata' sp. nov.</title>
        <authorList>
            <person name="Ravin N.V."/>
            <person name="Smolyakov D."/>
            <person name="Rudenko T.S."/>
            <person name="Mardanov A.V."/>
            <person name="Beletsky A.V."/>
            <person name="Markov N.D."/>
            <person name="Fomenkov A.I."/>
            <person name="Roberts R.J."/>
            <person name="Karnachuk O.V."/>
            <person name="Novikov A."/>
            <person name="Grabovich M.Y."/>
        </authorList>
    </citation>
    <scope>NUCLEOTIDE SEQUENCE [LARGE SCALE GENOMIC DNA]</scope>
    <source>
        <strain evidence="3 4">AS</strain>
    </source>
</reference>
<dbReference type="Pfam" id="PF17836">
    <property type="entry name" value="PglD_N"/>
    <property type="match status" value="1"/>
</dbReference>
<dbReference type="PANTHER" id="PTHR43300:SF7">
    <property type="entry name" value="UDP-N-ACETYLBACILLOSAMINE N-ACETYLTRANSFERASE"/>
    <property type="match status" value="1"/>
</dbReference>
<dbReference type="InterPro" id="IPR041561">
    <property type="entry name" value="PglD_N"/>
</dbReference>
<evidence type="ECO:0000256" key="1">
    <source>
        <dbReference type="ARBA" id="ARBA00007274"/>
    </source>
</evidence>
<keyword evidence="4" id="KW-1185">Reference proteome</keyword>
<accession>A0ABX7WT38</accession>
<protein>
    <recommendedName>
        <fullName evidence="2">PglD N-terminal domain-containing protein</fullName>
    </recommendedName>
</protein>
<dbReference type="SUPFAM" id="SSF51161">
    <property type="entry name" value="Trimeric LpxA-like enzymes"/>
    <property type="match status" value="1"/>
</dbReference>
<dbReference type="PANTHER" id="PTHR43300">
    <property type="entry name" value="ACETYLTRANSFERASE"/>
    <property type="match status" value="1"/>
</dbReference>
<dbReference type="InterPro" id="IPR020019">
    <property type="entry name" value="AcTrfase_PglD-like"/>
</dbReference>
<evidence type="ECO:0000313" key="4">
    <source>
        <dbReference type="Proteomes" id="UP000672039"/>
    </source>
</evidence>
<evidence type="ECO:0000313" key="3">
    <source>
        <dbReference type="EMBL" id="QTR46407.1"/>
    </source>
</evidence>
<evidence type="ECO:0000259" key="2">
    <source>
        <dbReference type="Pfam" id="PF17836"/>
    </source>
</evidence>
<dbReference type="Gene3D" id="2.160.10.10">
    <property type="entry name" value="Hexapeptide repeat proteins"/>
    <property type="match status" value="1"/>
</dbReference>
<comment type="similarity">
    <text evidence="1">Belongs to the transferase hexapeptide repeat family.</text>
</comment>
<proteinExistence type="inferred from homology"/>
<organism evidence="3 4">
    <name type="scientific">Thiothrix litoralis</name>
    <dbReference type="NCBI Taxonomy" id="2891210"/>
    <lineage>
        <taxon>Bacteria</taxon>
        <taxon>Pseudomonadati</taxon>
        <taxon>Pseudomonadota</taxon>
        <taxon>Gammaproteobacteria</taxon>
        <taxon>Thiotrichales</taxon>
        <taxon>Thiotrichaceae</taxon>
        <taxon>Thiothrix</taxon>
    </lineage>
</organism>
<dbReference type="Pfam" id="PF14602">
    <property type="entry name" value="Hexapep_2"/>
    <property type="match status" value="1"/>
</dbReference>
<gene>
    <name evidence="3" type="ORF">J9253_00125</name>
</gene>
<sequence>MPFITQEKASSVVIAGAGGFGLEILDYLEQELYSTNITIAGFIDDNPLSIQSLNLDYPYLGSITDFQPSNEQQVVIVAIGSTKARPLVLQKLWNNGVVTPTYIHSTALVSPTAQLGQAVIVCPFSIVNRNAVVKDGTVINVHCSVGHSASIGSYSILSPYAALNGDASIGDNCFLGTRSTIYPQISIGDMCIVDSHTGVRTHAENRHMISSRGTYQSCRIR</sequence>